<organism evidence="2 3">
    <name type="scientific">Cercospora kikuchii</name>
    <dbReference type="NCBI Taxonomy" id="84275"/>
    <lineage>
        <taxon>Eukaryota</taxon>
        <taxon>Fungi</taxon>
        <taxon>Dikarya</taxon>
        <taxon>Ascomycota</taxon>
        <taxon>Pezizomycotina</taxon>
        <taxon>Dothideomycetes</taxon>
        <taxon>Dothideomycetidae</taxon>
        <taxon>Mycosphaerellales</taxon>
        <taxon>Mycosphaerellaceae</taxon>
        <taxon>Cercospora</taxon>
    </lineage>
</organism>
<accession>A0A9P3C939</accession>
<dbReference type="Proteomes" id="UP000825890">
    <property type="component" value="Unassembled WGS sequence"/>
</dbReference>
<feature type="domain" description="Retrovirus-related Pol polyprotein from transposon TNT 1-94-like beta-barrel" evidence="1">
    <location>
        <begin position="44"/>
        <end position="127"/>
    </location>
</feature>
<dbReference type="GeneID" id="68286094"/>
<dbReference type="EMBL" id="BOLY01000001">
    <property type="protein sequence ID" value="GIZ37056.1"/>
    <property type="molecule type" value="Genomic_DNA"/>
</dbReference>
<dbReference type="InterPro" id="IPR054722">
    <property type="entry name" value="PolX-like_BBD"/>
</dbReference>
<gene>
    <name evidence="2" type="ORF">CKM354_000051900</name>
</gene>
<name>A0A9P3C939_9PEZI</name>
<dbReference type="RefSeq" id="XP_044651543.1">
    <property type="nucleotide sequence ID" value="XM_044795608.1"/>
</dbReference>
<sequence length="270" mass="30240">MNPTLRSLLQNFVEDLIFMWIALYIFVNFAHRFQNWGRVGQRRYLLDSGAASHATWDRAILSNYRAYLVPRAGAGVTGCAFILGVGDATIPFVQSDGTVQEILVPGVSYVPQMSETLLSTELLGKQGILWSSEDQLLYRKHDDSSREEVAATEIVHGVSWLKAPGVAKKCGNSVKSSKPGYWSNFWQRVVLGKGLQIEDDLTHWDTDMYANDEVDKLIDMVSTQKRELAALKARLEHVSKSSADERPVSCHVNFRLQATADTCKWVTETA</sequence>
<dbReference type="Pfam" id="PF22936">
    <property type="entry name" value="Pol_BBD"/>
    <property type="match status" value="1"/>
</dbReference>
<proteinExistence type="predicted"/>
<reference evidence="2 3" key="1">
    <citation type="submission" date="2021-01" db="EMBL/GenBank/DDBJ databases">
        <title>Cercospora kikuchii MAFF 305040 whole genome shotgun sequence.</title>
        <authorList>
            <person name="Kashiwa T."/>
            <person name="Suzuki T."/>
        </authorList>
    </citation>
    <scope>NUCLEOTIDE SEQUENCE [LARGE SCALE GENOMIC DNA]</scope>
    <source>
        <strain evidence="2 3">MAFF 305040</strain>
    </source>
</reference>
<dbReference type="AlphaFoldDB" id="A0A9P3C939"/>
<protein>
    <recommendedName>
        <fullName evidence="1">Retrovirus-related Pol polyprotein from transposon TNT 1-94-like beta-barrel domain-containing protein</fullName>
    </recommendedName>
</protein>
<comment type="caution">
    <text evidence="2">The sequence shown here is derived from an EMBL/GenBank/DDBJ whole genome shotgun (WGS) entry which is preliminary data.</text>
</comment>
<evidence type="ECO:0000259" key="1">
    <source>
        <dbReference type="Pfam" id="PF22936"/>
    </source>
</evidence>
<dbReference type="OrthoDB" id="10285616at2759"/>
<evidence type="ECO:0000313" key="3">
    <source>
        <dbReference type="Proteomes" id="UP000825890"/>
    </source>
</evidence>
<evidence type="ECO:0000313" key="2">
    <source>
        <dbReference type="EMBL" id="GIZ37056.1"/>
    </source>
</evidence>
<keyword evidence="3" id="KW-1185">Reference proteome</keyword>